<dbReference type="GO" id="GO:0030638">
    <property type="term" value="P:polyketide metabolic process"/>
    <property type="evidence" value="ECO:0007669"/>
    <property type="project" value="InterPro"/>
</dbReference>
<dbReference type="Gene3D" id="3.10.450.50">
    <property type="match status" value="1"/>
</dbReference>
<evidence type="ECO:0000313" key="1">
    <source>
        <dbReference type="EMBL" id="PTL71253.1"/>
    </source>
</evidence>
<dbReference type="Proteomes" id="UP000241085">
    <property type="component" value="Unassembled WGS sequence"/>
</dbReference>
<proteinExistence type="predicted"/>
<evidence type="ECO:0008006" key="3">
    <source>
        <dbReference type="Google" id="ProtNLM"/>
    </source>
</evidence>
<reference evidence="1 2" key="1">
    <citation type="submission" date="2018-03" db="EMBL/GenBank/DDBJ databases">
        <title>Bacteriophage NCPPB3778 and a type I-E CRISPR drive the evolution of the US Biological Select Agent, Rathayibacter toxicus.</title>
        <authorList>
            <person name="Davis E.W.II."/>
            <person name="Tabima J.F."/>
            <person name="Weisberg A.J."/>
            <person name="Dantas Lopes L."/>
            <person name="Wiseman M.S."/>
            <person name="Wiseman M.S."/>
            <person name="Pupko T."/>
            <person name="Belcher M.S."/>
            <person name="Sechler A.J."/>
            <person name="Tancos M.A."/>
            <person name="Schroeder B.K."/>
            <person name="Murray T.D."/>
            <person name="Luster D.G."/>
            <person name="Schneider W.L."/>
            <person name="Rogers E."/>
            <person name="Andreote F.D."/>
            <person name="Grunwald N.J."/>
            <person name="Putnam M.L."/>
            <person name="Chang J.H."/>
        </authorList>
    </citation>
    <scope>NUCLEOTIDE SEQUENCE [LARGE SCALE GENOMIC DNA]</scope>
    <source>
        <strain evidence="1 2">DSM 15933</strain>
    </source>
</reference>
<name>A0A2T4UP01_9MICO</name>
<dbReference type="InterPro" id="IPR032710">
    <property type="entry name" value="NTF2-like_dom_sf"/>
</dbReference>
<protein>
    <recommendedName>
        <fullName evidence="3">SnoaL-like domain-containing protein</fullName>
    </recommendedName>
</protein>
<dbReference type="AlphaFoldDB" id="A0A2T4UP01"/>
<evidence type="ECO:0000313" key="2">
    <source>
        <dbReference type="Proteomes" id="UP000241085"/>
    </source>
</evidence>
<dbReference type="Pfam" id="PF07366">
    <property type="entry name" value="SnoaL"/>
    <property type="match status" value="1"/>
</dbReference>
<dbReference type="RefSeq" id="WP_107576060.1">
    <property type="nucleotide sequence ID" value="NZ_PZPL01000002.1"/>
</dbReference>
<accession>A0A2T4UP01</accession>
<dbReference type="SUPFAM" id="SSF54427">
    <property type="entry name" value="NTF2-like"/>
    <property type="match status" value="1"/>
</dbReference>
<organism evidence="1 2">
    <name type="scientific">Rathayibacter caricis DSM 15933</name>
    <dbReference type="NCBI Taxonomy" id="1328867"/>
    <lineage>
        <taxon>Bacteria</taxon>
        <taxon>Bacillati</taxon>
        <taxon>Actinomycetota</taxon>
        <taxon>Actinomycetes</taxon>
        <taxon>Micrococcales</taxon>
        <taxon>Microbacteriaceae</taxon>
        <taxon>Rathayibacter</taxon>
    </lineage>
</organism>
<sequence length="189" mass="20544">MPPTPFQEYAHGIFQVLESGDADLARAIAAPTFGNREATSGPAACQRPGPAGLLASSAWMRSAFDDLHFEILDEGYTDSGAWLHLKMQGLHSRPFVQYQDGKPAQVLPPTRRRIDAEQMHVLTITDAGVTGHKAVRDDLTMLTQLGVFPPRPGLLASMALFTLTGRRRRAVTELEATTERAGDIGSVHL</sequence>
<keyword evidence="2" id="KW-1185">Reference proteome</keyword>
<dbReference type="InterPro" id="IPR009959">
    <property type="entry name" value="Cyclase_SnoaL-like"/>
</dbReference>
<gene>
    <name evidence="1" type="ORF">C1I63_18620</name>
</gene>
<dbReference type="EMBL" id="PZPL01000002">
    <property type="protein sequence ID" value="PTL71253.1"/>
    <property type="molecule type" value="Genomic_DNA"/>
</dbReference>
<comment type="caution">
    <text evidence="1">The sequence shown here is derived from an EMBL/GenBank/DDBJ whole genome shotgun (WGS) entry which is preliminary data.</text>
</comment>